<accession>A0ABS8Z3Q7</accession>
<dbReference type="Proteomes" id="UP001521150">
    <property type="component" value="Unassembled WGS sequence"/>
</dbReference>
<feature type="region of interest" description="Disordered" evidence="1">
    <location>
        <begin position="131"/>
        <end position="154"/>
    </location>
</feature>
<evidence type="ECO:0000256" key="1">
    <source>
        <dbReference type="SAM" id="MobiDB-lite"/>
    </source>
</evidence>
<evidence type="ECO:0008006" key="4">
    <source>
        <dbReference type="Google" id="ProtNLM"/>
    </source>
</evidence>
<comment type="caution">
    <text evidence="2">The sequence shown here is derived from an EMBL/GenBank/DDBJ whole genome shotgun (WGS) entry which is preliminary data.</text>
</comment>
<gene>
    <name evidence="2" type="ORF">LWC34_06310</name>
</gene>
<sequence length="154" mass="16668">MAVPKGYRFEIPFDVMFPNGLFLIGEIQPLTEYQSQEDRARNRPVRPRTDEDGLLLFKGMFADPSAEKDRDKSVSIEFAAKVQPVPPASVPGVPFTPVVLEGLTVQPRAEATGQAKWVIWSIRATGMRAVETPATGRGGKSNAANTDAPKSAAA</sequence>
<evidence type="ECO:0000313" key="2">
    <source>
        <dbReference type="EMBL" id="MCE7002445.1"/>
    </source>
</evidence>
<reference evidence="2 3" key="1">
    <citation type="submission" date="2021-12" db="EMBL/GenBank/DDBJ databases">
        <title>Genome sequence of Kibdelosporangium philippinense ATCC 49844.</title>
        <authorList>
            <person name="Fedorov E.A."/>
            <person name="Omeragic M."/>
            <person name="Shalygina K.F."/>
            <person name="Maclea K.S."/>
        </authorList>
    </citation>
    <scope>NUCLEOTIDE SEQUENCE [LARGE SCALE GENOMIC DNA]</scope>
    <source>
        <strain evidence="2 3">ATCC 49844</strain>
    </source>
</reference>
<organism evidence="2 3">
    <name type="scientific">Kibdelosporangium philippinense</name>
    <dbReference type="NCBI Taxonomy" id="211113"/>
    <lineage>
        <taxon>Bacteria</taxon>
        <taxon>Bacillati</taxon>
        <taxon>Actinomycetota</taxon>
        <taxon>Actinomycetes</taxon>
        <taxon>Pseudonocardiales</taxon>
        <taxon>Pseudonocardiaceae</taxon>
        <taxon>Kibdelosporangium</taxon>
    </lineage>
</organism>
<proteinExistence type="predicted"/>
<dbReference type="RefSeq" id="WP_233723567.1">
    <property type="nucleotide sequence ID" value="NZ_JAJVCN010000001.1"/>
</dbReference>
<protein>
    <recommendedName>
        <fullName evidence="4">Plasmid replication, integration and excision activator</fullName>
    </recommendedName>
</protein>
<name>A0ABS8Z3Q7_9PSEU</name>
<evidence type="ECO:0000313" key="3">
    <source>
        <dbReference type="Proteomes" id="UP001521150"/>
    </source>
</evidence>
<keyword evidence="3" id="KW-1185">Reference proteome</keyword>
<dbReference type="EMBL" id="JAJVCN010000001">
    <property type="protein sequence ID" value="MCE7002445.1"/>
    <property type="molecule type" value="Genomic_DNA"/>
</dbReference>